<accession>A0A952FKP6</accession>
<feature type="signal peptide" evidence="1">
    <location>
        <begin position="1"/>
        <end position="25"/>
    </location>
</feature>
<feature type="chain" id="PRO_5037141198" evidence="1">
    <location>
        <begin position="26"/>
        <end position="148"/>
    </location>
</feature>
<evidence type="ECO:0000256" key="1">
    <source>
        <dbReference type="SAM" id="SignalP"/>
    </source>
</evidence>
<reference evidence="2" key="1">
    <citation type="submission" date="2020-06" db="EMBL/GenBank/DDBJ databases">
        <title>Stable isotope informed genome-resolved metagenomics uncovers potential trophic interactions in rhizosphere soil.</title>
        <authorList>
            <person name="Starr E.P."/>
            <person name="Shi S."/>
            <person name="Blazewicz S.J."/>
            <person name="Koch B.J."/>
            <person name="Probst A.J."/>
            <person name="Hungate B.A."/>
            <person name="Pett-Ridge J."/>
            <person name="Firestone M.K."/>
            <person name="Banfield J.F."/>
        </authorList>
    </citation>
    <scope>NUCLEOTIDE SEQUENCE</scope>
    <source>
        <strain evidence="2">YM_69_17</strain>
    </source>
</reference>
<comment type="caution">
    <text evidence="2">The sequence shown here is derived from an EMBL/GenBank/DDBJ whole genome shotgun (WGS) entry which is preliminary data.</text>
</comment>
<dbReference type="AlphaFoldDB" id="A0A952FKP6"/>
<gene>
    <name evidence="2" type="ORF">JF625_16960</name>
</gene>
<keyword evidence="1" id="KW-0732">Signal</keyword>
<dbReference type="Proteomes" id="UP000700706">
    <property type="component" value="Unassembled WGS sequence"/>
</dbReference>
<dbReference type="EMBL" id="JAEKLZ010000237">
    <property type="protein sequence ID" value="MBW8726823.1"/>
    <property type="molecule type" value="Genomic_DNA"/>
</dbReference>
<name>A0A952FKP6_9PROT</name>
<evidence type="ECO:0000313" key="3">
    <source>
        <dbReference type="Proteomes" id="UP000700706"/>
    </source>
</evidence>
<organism evidence="2 3">
    <name type="scientific">Inquilinus limosus</name>
    <dbReference type="NCBI Taxonomy" id="171674"/>
    <lineage>
        <taxon>Bacteria</taxon>
        <taxon>Pseudomonadati</taxon>
        <taxon>Pseudomonadota</taxon>
        <taxon>Alphaproteobacteria</taxon>
        <taxon>Rhodospirillales</taxon>
        <taxon>Rhodospirillaceae</taxon>
        <taxon>Inquilinus</taxon>
    </lineage>
</organism>
<dbReference type="PROSITE" id="PS51318">
    <property type="entry name" value="TAT"/>
    <property type="match status" value="1"/>
</dbReference>
<sequence length="148" mass="15380">MTSRRQSVSALSALLLALSAAPALAETAAPAAAPNGVSLELNTLEPRGQNCAVNMVFGTGDDAYQSFKLDLVFFGTDGAIRKRLAVDAAPLRARKTSVKAFEISGLACDAIGSVLVNDVLDCRTGAGAVADCIDRVETKSRLPVALMR</sequence>
<evidence type="ECO:0000313" key="2">
    <source>
        <dbReference type="EMBL" id="MBW8726823.1"/>
    </source>
</evidence>
<proteinExistence type="predicted"/>
<protein>
    <submittedName>
        <fullName evidence="2">Tat pathway signal sequence domain protein</fullName>
    </submittedName>
</protein>
<dbReference type="InterPro" id="IPR006311">
    <property type="entry name" value="TAT_signal"/>
</dbReference>